<feature type="transmembrane region" description="Helical" evidence="10">
    <location>
        <begin position="115"/>
        <end position="135"/>
    </location>
</feature>
<gene>
    <name evidence="11" type="ORF">GBAR_LOCUS4926</name>
</gene>
<keyword evidence="12" id="KW-1185">Reference proteome</keyword>
<keyword evidence="5 10" id="KW-0812">Transmembrane</keyword>
<evidence type="ECO:0000256" key="3">
    <source>
        <dbReference type="ARBA" id="ARBA00006203"/>
    </source>
</evidence>
<evidence type="ECO:0000256" key="10">
    <source>
        <dbReference type="SAM" id="Phobius"/>
    </source>
</evidence>
<reference evidence="11" key="1">
    <citation type="submission" date="2023-03" db="EMBL/GenBank/DDBJ databases">
        <authorList>
            <person name="Steffen K."/>
            <person name="Cardenas P."/>
        </authorList>
    </citation>
    <scope>NUCLEOTIDE SEQUENCE</scope>
</reference>
<evidence type="ECO:0000256" key="1">
    <source>
        <dbReference type="ARBA" id="ARBA00004155"/>
    </source>
</evidence>
<comment type="similarity">
    <text evidence="3">Belongs to the HRG family.</text>
</comment>
<evidence type="ECO:0000256" key="5">
    <source>
        <dbReference type="ARBA" id="ARBA00022692"/>
    </source>
</evidence>
<dbReference type="GO" id="GO:0020037">
    <property type="term" value="F:heme binding"/>
    <property type="evidence" value="ECO:0007669"/>
    <property type="project" value="TreeGrafter"/>
</dbReference>
<dbReference type="PRINTS" id="PR02095">
    <property type="entry name" value="TRNSPORTRHRG"/>
</dbReference>
<dbReference type="PANTHER" id="PTHR31525">
    <property type="entry name" value="HEME TRANSPORTER HRG1"/>
    <property type="match status" value="1"/>
</dbReference>
<dbReference type="Proteomes" id="UP001174909">
    <property type="component" value="Unassembled WGS sequence"/>
</dbReference>
<evidence type="ECO:0000313" key="11">
    <source>
        <dbReference type="EMBL" id="CAI8006840.1"/>
    </source>
</evidence>
<feature type="transmembrane region" description="Helical" evidence="10">
    <location>
        <begin position="12"/>
        <end position="33"/>
    </location>
</feature>
<organism evidence="11 12">
    <name type="scientific">Geodia barretti</name>
    <name type="common">Barrett's horny sponge</name>
    <dbReference type="NCBI Taxonomy" id="519541"/>
    <lineage>
        <taxon>Eukaryota</taxon>
        <taxon>Metazoa</taxon>
        <taxon>Porifera</taxon>
        <taxon>Demospongiae</taxon>
        <taxon>Heteroscleromorpha</taxon>
        <taxon>Tetractinellida</taxon>
        <taxon>Astrophorina</taxon>
        <taxon>Geodiidae</taxon>
        <taxon>Geodia</taxon>
    </lineage>
</organism>
<accession>A0AA35R8M5</accession>
<keyword evidence="9" id="KW-0458">Lysosome</keyword>
<keyword evidence="7 10" id="KW-1133">Transmembrane helix</keyword>
<dbReference type="GO" id="GO:0005886">
    <property type="term" value="C:plasma membrane"/>
    <property type="evidence" value="ECO:0007669"/>
    <property type="project" value="TreeGrafter"/>
</dbReference>
<evidence type="ECO:0000256" key="7">
    <source>
        <dbReference type="ARBA" id="ARBA00022989"/>
    </source>
</evidence>
<dbReference type="PANTHER" id="PTHR31525:SF1">
    <property type="entry name" value="HEME TRANSPORTER HRG1"/>
    <property type="match status" value="1"/>
</dbReference>
<protein>
    <submittedName>
        <fullName evidence="11">Heme transporter HRG1</fullName>
    </submittedName>
</protein>
<keyword evidence="4" id="KW-0813">Transport</keyword>
<evidence type="ECO:0000313" key="12">
    <source>
        <dbReference type="Proteomes" id="UP001174909"/>
    </source>
</evidence>
<feature type="transmembrane region" description="Helical" evidence="10">
    <location>
        <begin position="72"/>
        <end position="95"/>
    </location>
</feature>
<evidence type="ECO:0000256" key="4">
    <source>
        <dbReference type="ARBA" id="ARBA00022448"/>
    </source>
</evidence>
<evidence type="ECO:0000256" key="8">
    <source>
        <dbReference type="ARBA" id="ARBA00023136"/>
    </source>
</evidence>
<dbReference type="EMBL" id="CASHTH010000728">
    <property type="protein sequence ID" value="CAI8006840.1"/>
    <property type="molecule type" value="Genomic_DNA"/>
</dbReference>
<keyword evidence="8 10" id="KW-0472">Membrane</keyword>
<evidence type="ECO:0000256" key="2">
    <source>
        <dbReference type="ARBA" id="ARBA00004337"/>
    </source>
</evidence>
<dbReference type="AlphaFoldDB" id="A0AA35R8M5"/>
<comment type="subcellular location">
    <subcellularLocation>
        <location evidence="2">Endosome membrane</location>
        <topology evidence="2">Multi-pass membrane protein</topology>
    </subcellularLocation>
    <subcellularLocation>
        <location evidence="1">Lysosome membrane</location>
        <topology evidence="1">Multi-pass membrane protein</topology>
    </subcellularLocation>
</comment>
<evidence type="ECO:0000256" key="9">
    <source>
        <dbReference type="ARBA" id="ARBA00023228"/>
    </source>
</evidence>
<dbReference type="GO" id="GO:0005765">
    <property type="term" value="C:lysosomal membrane"/>
    <property type="evidence" value="ECO:0007669"/>
    <property type="project" value="UniProtKB-SubCell"/>
</dbReference>
<sequence length="147" mass="15891">MCGPRLALGVRLAYASLGIVIGLSVCAVFLVTFHNPPAAYWGLASAVSATLALLLFLYLYAFRPDTKPPSTAVLFASGLLSAAGVAAGIGGFAAYLGLGIINTLHGDDRPLFQTEYIVCVWTFMTFKWSITSYYYSIKTYKIIKPYD</sequence>
<comment type="caution">
    <text evidence="11">The sequence shown here is derived from an EMBL/GenBank/DDBJ whole genome shotgun (WGS) entry which is preliminary data.</text>
</comment>
<name>A0AA35R8M5_GEOBA</name>
<dbReference type="InterPro" id="IPR026218">
    <property type="entry name" value="HRG"/>
</dbReference>
<proteinExistence type="inferred from homology"/>
<feature type="transmembrane region" description="Helical" evidence="10">
    <location>
        <begin position="39"/>
        <end position="60"/>
    </location>
</feature>
<dbReference type="GO" id="GO:0015232">
    <property type="term" value="F:heme transmembrane transporter activity"/>
    <property type="evidence" value="ECO:0007669"/>
    <property type="project" value="InterPro"/>
</dbReference>
<dbReference type="Pfam" id="PF16954">
    <property type="entry name" value="HRG"/>
    <property type="match status" value="2"/>
</dbReference>
<evidence type="ECO:0000256" key="6">
    <source>
        <dbReference type="ARBA" id="ARBA00022753"/>
    </source>
</evidence>
<dbReference type="GO" id="GO:0010008">
    <property type="term" value="C:endosome membrane"/>
    <property type="evidence" value="ECO:0007669"/>
    <property type="project" value="UniProtKB-SubCell"/>
</dbReference>
<keyword evidence="6" id="KW-0967">Endosome</keyword>